<evidence type="ECO:0000256" key="6">
    <source>
        <dbReference type="ARBA" id="ARBA00023136"/>
    </source>
</evidence>
<proteinExistence type="inferred from homology"/>
<dbReference type="GO" id="GO:0016020">
    <property type="term" value="C:membrane"/>
    <property type="evidence" value="ECO:0007669"/>
    <property type="project" value="UniProtKB-SubCell"/>
</dbReference>
<evidence type="ECO:0000256" key="2">
    <source>
        <dbReference type="ARBA" id="ARBA00022676"/>
    </source>
</evidence>
<feature type="transmembrane region" description="Helical" evidence="9">
    <location>
        <begin position="325"/>
        <end position="347"/>
    </location>
</feature>
<dbReference type="Pfam" id="PF26314">
    <property type="entry name" value="MptA_B_family"/>
    <property type="match status" value="1"/>
</dbReference>
<evidence type="ECO:0000256" key="1">
    <source>
        <dbReference type="ARBA" id="ARBA00004141"/>
    </source>
</evidence>
<comment type="caution">
    <text evidence="10">The sequence shown here is derived from an EMBL/GenBank/DDBJ whole genome shotgun (WGS) entry which is preliminary data.</text>
</comment>
<feature type="transmembrane region" description="Helical" evidence="9">
    <location>
        <begin position="279"/>
        <end position="305"/>
    </location>
</feature>
<feature type="transmembrane region" description="Helical" evidence="9">
    <location>
        <begin position="208"/>
        <end position="225"/>
    </location>
</feature>
<dbReference type="Proteomes" id="UP000824151">
    <property type="component" value="Unassembled WGS sequence"/>
</dbReference>
<accession>A0A9D1RZE2</accession>
<evidence type="ECO:0000256" key="8">
    <source>
        <dbReference type="SAM" id="MobiDB-lite"/>
    </source>
</evidence>
<feature type="transmembrane region" description="Helical" evidence="9">
    <location>
        <begin position="183"/>
        <end position="201"/>
    </location>
</feature>
<evidence type="ECO:0000256" key="7">
    <source>
        <dbReference type="ARBA" id="ARBA00043987"/>
    </source>
</evidence>
<feature type="transmembrane region" description="Helical" evidence="9">
    <location>
        <begin position="481"/>
        <end position="499"/>
    </location>
</feature>
<dbReference type="NCBIfam" id="NF038066">
    <property type="entry name" value="MptB"/>
    <property type="match status" value="1"/>
</dbReference>
<feature type="transmembrane region" description="Helical" evidence="9">
    <location>
        <begin position="80"/>
        <end position="101"/>
    </location>
</feature>
<gene>
    <name evidence="10" type="primary">mptB</name>
    <name evidence="10" type="ORF">H9871_01375</name>
</gene>
<dbReference type="AlphaFoldDB" id="A0A9D1RZE2"/>
<keyword evidence="5 9" id="KW-1133">Transmembrane helix</keyword>
<evidence type="ECO:0000313" key="11">
    <source>
        <dbReference type="Proteomes" id="UP000824151"/>
    </source>
</evidence>
<reference evidence="10" key="2">
    <citation type="submission" date="2021-04" db="EMBL/GenBank/DDBJ databases">
        <authorList>
            <person name="Gilroy R."/>
        </authorList>
    </citation>
    <scope>NUCLEOTIDE SEQUENCE</scope>
    <source>
        <strain evidence="10">ChiHejej3B27-3195</strain>
    </source>
</reference>
<evidence type="ECO:0000256" key="5">
    <source>
        <dbReference type="ARBA" id="ARBA00022989"/>
    </source>
</evidence>
<feature type="region of interest" description="Disordered" evidence="8">
    <location>
        <begin position="533"/>
        <end position="573"/>
    </location>
</feature>
<feature type="transmembrane region" description="Helical" evidence="9">
    <location>
        <begin position="42"/>
        <end position="60"/>
    </location>
</feature>
<evidence type="ECO:0000256" key="9">
    <source>
        <dbReference type="SAM" id="Phobius"/>
    </source>
</evidence>
<comment type="similarity">
    <text evidence="7">Belongs to the MptA/B family.</text>
</comment>
<feature type="transmembrane region" description="Helical" evidence="9">
    <location>
        <begin position="113"/>
        <end position="136"/>
    </location>
</feature>
<feature type="transmembrane region" description="Helical" evidence="9">
    <location>
        <begin position="237"/>
        <end position="258"/>
    </location>
</feature>
<evidence type="ECO:0000256" key="3">
    <source>
        <dbReference type="ARBA" id="ARBA00022679"/>
    </source>
</evidence>
<keyword evidence="6 9" id="KW-0472">Membrane</keyword>
<dbReference type="InterPro" id="IPR049829">
    <property type="entry name" value="MptA/B-like"/>
</dbReference>
<keyword evidence="4 9" id="KW-0812">Transmembrane</keyword>
<protein>
    <submittedName>
        <fullName evidence="10">Polyprenol phosphomannose-dependent alpha 1,6 mannosyltransferase MptB</fullName>
    </submittedName>
</protein>
<feature type="transmembrane region" description="Helical" evidence="9">
    <location>
        <begin position="416"/>
        <end position="438"/>
    </location>
</feature>
<name>A0A9D1RZE2_9MICC</name>
<organism evidence="10 11">
    <name type="scientific">Candidatus Nesterenkonia stercoripullorum</name>
    <dbReference type="NCBI Taxonomy" id="2838701"/>
    <lineage>
        <taxon>Bacteria</taxon>
        <taxon>Bacillati</taxon>
        <taxon>Actinomycetota</taxon>
        <taxon>Actinomycetes</taxon>
        <taxon>Micrococcales</taxon>
        <taxon>Micrococcaceae</taxon>
        <taxon>Nesterenkonia</taxon>
    </lineage>
</organism>
<sequence length="573" mass="61347">MRNNPISTLAFRIRYALGRFPGTSWLIGGAEAESSHTLRQGMLASVLIMVGSWGVGWLPMTPGSLLAANPLLLPLRTTTSGAVVCAVLLILGALLLLRSWLRLSQRVGRWDEAATGVMTRALLMWGAPLLATVPIFSRDVFSYLAQGRLLHAGLNPYESGVSQLPGWFMEGADGLWAESPSPYGPLFLVIAQLFWFISGGVPEVAILLFRMVSVVGIALIAYAVPRLARAFGSQPAWALWVCLLNPLSLLVFLPAAHNDSLMIGLMMTGCWLALCKRRLFAVLALVAAIAVKPTAMVVLPFAVLLSLDSTRSYLLRFREWAFGGVIAIGLLVAGGYALGIGLGWVTASLGAGGAIPQTAPVGLLGTGIGMLVAPLTGSDVESVAQIVYAAARAAAAVLLIFMLLQPRLGNPVLWSAYGLAAVVLSSSIIQPWYLLWVLPLFAVVHVYRGPILMLVTGIVTAMVLMSTVGQLSVAQWVDTRVVIGSAVSVALVYLIYIVFFDPNTSDLFDVRQRSQRWNTADGWLRLRRLSTPHTSWTSRAGEPAPPRAAAPRSISPTPQPGQESDSPPERPTA</sequence>
<feature type="transmembrane region" description="Helical" evidence="9">
    <location>
        <begin position="383"/>
        <end position="404"/>
    </location>
</feature>
<evidence type="ECO:0000313" key="10">
    <source>
        <dbReference type="EMBL" id="HIW98773.1"/>
    </source>
</evidence>
<keyword evidence="3" id="KW-0808">Transferase</keyword>
<comment type="subcellular location">
    <subcellularLocation>
        <location evidence="1">Membrane</location>
        <topology evidence="1">Multi-pass membrane protein</topology>
    </subcellularLocation>
</comment>
<feature type="transmembrane region" description="Helical" evidence="9">
    <location>
        <begin position="450"/>
        <end position="469"/>
    </location>
</feature>
<dbReference type="GO" id="GO:0016757">
    <property type="term" value="F:glycosyltransferase activity"/>
    <property type="evidence" value="ECO:0007669"/>
    <property type="project" value="UniProtKB-KW"/>
</dbReference>
<feature type="transmembrane region" description="Helical" evidence="9">
    <location>
        <begin position="359"/>
        <end position="377"/>
    </location>
</feature>
<keyword evidence="2 10" id="KW-0328">Glycosyltransferase</keyword>
<reference evidence="10" key="1">
    <citation type="journal article" date="2021" name="PeerJ">
        <title>Extensive microbial diversity within the chicken gut microbiome revealed by metagenomics and culture.</title>
        <authorList>
            <person name="Gilroy R."/>
            <person name="Ravi A."/>
            <person name="Getino M."/>
            <person name="Pursley I."/>
            <person name="Horton D.L."/>
            <person name="Alikhan N.F."/>
            <person name="Baker D."/>
            <person name="Gharbi K."/>
            <person name="Hall N."/>
            <person name="Watson M."/>
            <person name="Adriaenssens E.M."/>
            <person name="Foster-Nyarko E."/>
            <person name="Jarju S."/>
            <person name="Secka A."/>
            <person name="Antonio M."/>
            <person name="Oren A."/>
            <person name="Chaudhuri R.R."/>
            <person name="La Ragione R."/>
            <person name="Hildebrand F."/>
            <person name="Pallen M.J."/>
        </authorList>
    </citation>
    <scope>NUCLEOTIDE SEQUENCE</scope>
    <source>
        <strain evidence="10">ChiHejej3B27-3195</strain>
    </source>
</reference>
<evidence type="ECO:0000256" key="4">
    <source>
        <dbReference type="ARBA" id="ARBA00022692"/>
    </source>
</evidence>
<dbReference type="EMBL" id="DXGD01000051">
    <property type="protein sequence ID" value="HIW98773.1"/>
    <property type="molecule type" value="Genomic_DNA"/>
</dbReference>